<name>A0A478FPS1_9MOLU</name>
<evidence type="ECO:0000313" key="2">
    <source>
        <dbReference type="Proteomes" id="UP000324831"/>
    </source>
</evidence>
<dbReference type="EMBL" id="BIMN01000001">
    <property type="protein sequence ID" value="GCE63393.1"/>
    <property type="molecule type" value="Genomic_DNA"/>
</dbReference>
<reference evidence="1 2" key="1">
    <citation type="submission" date="2019-01" db="EMBL/GenBank/DDBJ databases">
        <title>Draft genome sequences of Candidatus Mycoplasma haemohominis SWG34-3 identified from a patient with pyrexia, anemia and liver dysfunction.</title>
        <authorList>
            <person name="Sekizuka T."/>
            <person name="Hattori N."/>
            <person name="Katano H."/>
            <person name="Takuma T."/>
            <person name="Ito T."/>
            <person name="Arai N."/>
            <person name="Yanai R."/>
            <person name="Ishii S."/>
            <person name="Miura Y."/>
            <person name="Tokunaga T."/>
            <person name="Watanabe H."/>
            <person name="Nomura N."/>
            <person name="Eguchi J."/>
            <person name="Arai T."/>
            <person name="Hasegawa H."/>
            <person name="Nakamaki T."/>
            <person name="Wakita T."/>
            <person name="Niki Y."/>
            <person name="Kuroda M."/>
        </authorList>
    </citation>
    <scope>NUCLEOTIDE SEQUENCE [LARGE SCALE GENOMIC DNA]</scope>
    <source>
        <strain evidence="1">SWG34-3</strain>
    </source>
</reference>
<protein>
    <submittedName>
        <fullName evidence="1">Uncharacterized protein</fullName>
    </submittedName>
</protein>
<dbReference type="AlphaFoldDB" id="A0A478FPS1"/>
<gene>
    <name evidence="1" type="ORF">MHSWG343_03890</name>
</gene>
<dbReference type="Proteomes" id="UP000324831">
    <property type="component" value="Unassembled WGS sequence"/>
</dbReference>
<organism evidence="1 2">
    <name type="scientific">Candidatus Mycoplasma haematohominis</name>
    <dbReference type="NCBI Taxonomy" id="1494318"/>
    <lineage>
        <taxon>Bacteria</taxon>
        <taxon>Bacillati</taxon>
        <taxon>Mycoplasmatota</taxon>
        <taxon>Mollicutes</taxon>
        <taxon>Mycoplasmataceae</taxon>
        <taxon>Mycoplasma</taxon>
    </lineage>
</organism>
<sequence length="250" mass="29456">MGLNGFITNLFFSFIGTSCTAFALAGESLDFYAVRVWDQYSEYLRKIDDLNKKSVWDEWVGKWVLLVVSHKSEEKKQLKSEYWRNVVIEIGSERNNEKFLNKVLNITEAISYTEQDANKNPYTKANDDKKQEWAKQIKNKKFLYPKVKKLQDECKWAYGRYINRSQKSNRSWLNSWFIRTGKEIKEDQEENWKYWNDVYVACSLSGVNDPLPPGWLAKDTMHLHQSYFSPKVKITEKPAESISSTTQDTR</sequence>
<evidence type="ECO:0000313" key="1">
    <source>
        <dbReference type="EMBL" id="GCE63393.1"/>
    </source>
</evidence>
<proteinExistence type="predicted"/>
<comment type="caution">
    <text evidence="1">The sequence shown here is derived from an EMBL/GenBank/DDBJ whole genome shotgun (WGS) entry which is preliminary data.</text>
</comment>
<accession>A0A478FPS1</accession>